<reference evidence="2 3" key="1">
    <citation type="submission" date="2020-11" db="EMBL/GenBank/DDBJ databases">
        <title>Treponema Peruensis nv. sp., first commensal Treponema isolated from human feces.</title>
        <authorList>
            <person name="Belkhou C."/>
            <person name="Raes J."/>
        </authorList>
    </citation>
    <scope>NUCLEOTIDE SEQUENCE [LARGE SCALE GENOMIC DNA]</scope>
    <source>
        <strain evidence="2 3">RCC2812</strain>
    </source>
</reference>
<dbReference type="SUPFAM" id="SSF69304">
    <property type="entry name" value="Tricorn protease N-terminal domain"/>
    <property type="match status" value="1"/>
</dbReference>
<name>A0A7T3V650_9SPIR</name>
<proteinExistence type="predicted"/>
<dbReference type="KEGG" id="tper:IWA51_04075"/>
<keyword evidence="1" id="KW-0732">Signal</keyword>
<dbReference type="AlphaFoldDB" id="A0A7T3V650"/>
<feature type="signal peptide" evidence="1">
    <location>
        <begin position="1"/>
        <end position="20"/>
    </location>
</feature>
<evidence type="ECO:0000256" key="1">
    <source>
        <dbReference type="SAM" id="SignalP"/>
    </source>
</evidence>
<gene>
    <name evidence="2" type="ORF">IWA51_04075</name>
</gene>
<dbReference type="EMBL" id="CP064936">
    <property type="protein sequence ID" value="QQA01794.1"/>
    <property type="molecule type" value="Genomic_DNA"/>
</dbReference>
<evidence type="ECO:0000313" key="2">
    <source>
        <dbReference type="EMBL" id="QQA01794.1"/>
    </source>
</evidence>
<feature type="chain" id="PRO_5033045808" evidence="1">
    <location>
        <begin position="21"/>
        <end position="980"/>
    </location>
</feature>
<evidence type="ECO:0000313" key="3">
    <source>
        <dbReference type="Proteomes" id="UP000595224"/>
    </source>
</evidence>
<dbReference type="Proteomes" id="UP000595224">
    <property type="component" value="Chromosome"/>
</dbReference>
<dbReference type="RefSeq" id="WP_198443333.1">
    <property type="nucleotide sequence ID" value="NZ_CBCSHE010000002.1"/>
</dbReference>
<accession>A0A7T3V650</accession>
<protein>
    <submittedName>
        <fullName evidence="2">Uncharacterized protein</fullName>
    </submittedName>
</protein>
<organism evidence="2 3">
    <name type="scientific">Treponema peruense</name>
    <dbReference type="NCBI Taxonomy" id="2787628"/>
    <lineage>
        <taxon>Bacteria</taxon>
        <taxon>Pseudomonadati</taxon>
        <taxon>Spirochaetota</taxon>
        <taxon>Spirochaetia</taxon>
        <taxon>Spirochaetales</taxon>
        <taxon>Treponemataceae</taxon>
        <taxon>Treponema</taxon>
    </lineage>
</organism>
<keyword evidence="3" id="KW-1185">Reference proteome</keyword>
<sequence>MRRVFVFALLLSFVLSFVSAASMPSHSKIRISSTKWFDIIYPVESENSARELFDKADSIYEKICASYGKEPDFRMPVVITPDTDAYNAYFSNGHYNHIVLFDAVSDESMAVFSEPLLGTFTHELTHAVSINMRNPFWKVIDSVFGDIFNPGSAFIMTTLFKEGAAVSMESSGGEGRLNDPFYLHMSRQAKLSGKFPSAQDVTGARDKFPSASASYGFGGPFAAFIQQKYGMEKYAEFWYRAINAKSLTYETAFKRIYDVSLGTAWKEFKDSVYVPDIPKNPLEEKFVTDFFNPKSDSFSRQNLLGSRFYGLSSSDVSVSYIDGGAVWLCSAQDGMFGVPKKLFSRDGILSARLSSDGEFLAVSYEDDNSSGTKYKSALYEIKSGRWHEIKQAGLRDACVYYAEGKIYVTAVYAFSQSASLVTFAFDGKSFLRASEVSFASGESVFSPCFIEGNVYAVCRSGLEWTIRCFGDLRNSNGVKNETYSFLPDARLRWLSAGILGGKPVLLFSYAEPDTFPRLGWLDPSSKEMFLMNTDVSGGVYWPVAAAGSVVYSSYFYDNRKLLCLDTTSLDNAGGVLKLTAARSAVNESSDAFSESHGGSLEGTFSSKKYRKPYWHRGTLLTGPVVPGYQLIPYVADDVKNDSLINTVPFVWGLTWMTSNPWDSDTLTLSAGTSFDAKAWGFSAGFSGSTSTSLFSYNEMPAVVVDKDGFVQASNNLSLSSGVNLGGKADLLFSLENKAFFGKNTWGFGGLILDYIEDDNLYFYDKNKVSAKISTIRKMGPGTFELGGIALSVAYKTVVMGTAGGRHQYNVFNEGDDMVLQQYLYPEVSVNIPRLLPFSCRDSFTYNLPVAFNVQMCSYIGKFLSFEAESVIFAYEIQRGIPFVPLYFNRFLLTADYCGSLGNSGTDYTLWNFVKVFSDLSGDRMGYRDFLSLKLILEPSFNTGLFANPSSHVSVYCSVGLPLKNFDPGNFKLSFGVGSLF</sequence>